<evidence type="ECO:0000313" key="1">
    <source>
        <dbReference type="EMBL" id="CAJ1978055.1"/>
    </source>
</evidence>
<dbReference type="Gramene" id="rna-AYBTSS11_LOCUS30229">
    <property type="protein sequence ID" value="CAJ1978055.1"/>
    <property type="gene ID" value="gene-AYBTSS11_LOCUS30229"/>
</dbReference>
<proteinExistence type="predicted"/>
<protein>
    <submittedName>
        <fullName evidence="1">Uncharacterized protein</fullName>
    </submittedName>
</protein>
<reference evidence="1" key="1">
    <citation type="submission" date="2023-10" db="EMBL/GenBank/DDBJ databases">
        <authorList>
            <person name="Domelevo Entfellner J.-B."/>
        </authorList>
    </citation>
    <scope>NUCLEOTIDE SEQUENCE</scope>
</reference>
<dbReference type="EMBL" id="OY731408">
    <property type="protein sequence ID" value="CAJ1978055.1"/>
    <property type="molecule type" value="Genomic_DNA"/>
</dbReference>
<name>A0AA86W518_9FABA</name>
<dbReference type="AlphaFoldDB" id="A0AA86W518"/>
<dbReference type="Proteomes" id="UP001189624">
    <property type="component" value="Chromosome 11"/>
</dbReference>
<keyword evidence="2" id="KW-1185">Reference proteome</keyword>
<organism evidence="1 2">
    <name type="scientific">Sphenostylis stenocarpa</name>
    <dbReference type="NCBI Taxonomy" id="92480"/>
    <lineage>
        <taxon>Eukaryota</taxon>
        <taxon>Viridiplantae</taxon>
        <taxon>Streptophyta</taxon>
        <taxon>Embryophyta</taxon>
        <taxon>Tracheophyta</taxon>
        <taxon>Spermatophyta</taxon>
        <taxon>Magnoliopsida</taxon>
        <taxon>eudicotyledons</taxon>
        <taxon>Gunneridae</taxon>
        <taxon>Pentapetalae</taxon>
        <taxon>rosids</taxon>
        <taxon>fabids</taxon>
        <taxon>Fabales</taxon>
        <taxon>Fabaceae</taxon>
        <taxon>Papilionoideae</taxon>
        <taxon>50 kb inversion clade</taxon>
        <taxon>NPAAA clade</taxon>
        <taxon>indigoferoid/millettioid clade</taxon>
        <taxon>Phaseoleae</taxon>
        <taxon>Sphenostylis</taxon>
    </lineage>
</organism>
<sequence>MQGGKPDLKQVPSLKFYSPHTNDALHYADGDTDDTPDVALELSAVVDVIKPTKPDKALSKTAL</sequence>
<gene>
    <name evidence="1" type="ORF">AYBTSS11_LOCUS30229</name>
</gene>
<evidence type="ECO:0000313" key="2">
    <source>
        <dbReference type="Proteomes" id="UP001189624"/>
    </source>
</evidence>
<accession>A0AA86W518</accession>